<feature type="region of interest" description="Disordered" evidence="1">
    <location>
        <begin position="43"/>
        <end position="64"/>
    </location>
</feature>
<evidence type="ECO:0000256" key="1">
    <source>
        <dbReference type="SAM" id="MobiDB-lite"/>
    </source>
</evidence>
<dbReference type="AlphaFoldDB" id="A0A2R5EXA1"/>
<dbReference type="RefSeq" id="WP_219930279.1">
    <property type="nucleotide sequence ID" value="NZ_BDQX01000128.1"/>
</dbReference>
<sequence length="64" mass="7103">KSAIMARIEPDLPDIAEKSAIYQAAQVCAWCAQDGEENYTAVNEQQPNQRAPSPIDEEALYHVN</sequence>
<reference evidence="2 3" key="1">
    <citation type="submission" date="2017-08" db="EMBL/GenBank/DDBJ databases">
        <title>Substantial Increase in Enzyme Production by Combined Drug-Resistance Mutations in Paenibacillus agaridevorans.</title>
        <authorList>
            <person name="Tanaka Y."/>
            <person name="Funane K."/>
            <person name="Hosaka T."/>
            <person name="Shiwa Y."/>
            <person name="Fujita N."/>
            <person name="Miyazaki T."/>
            <person name="Yoshikawa H."/>
            <person name="Murakami K."/>
            <person name="Kasahara K."/>
            <person name="Inaoka T."/>
            <person name="Hiraga Y."/>
            <person name="Ochi K."/>
        </authorList>
    </citation>
    <scope>NUCLEOTIDE SEQUENCE [LARGE SCALE GENOMIC DNA]</scope>
    <source>
        <strain evidence="2 3">T-3040</strain>
    </source>
</reference>
<protein>
    <submittedName>
        <fullName evidence="2">Uncharacterized protein</fullName>
    </submittedName>
</protein>
<accession>A0A2R5EXA1</accession>
<evidence type="ECO:0000313" key="2">
    <source>
        <dbReference type="EMBL" id="GBG08001.1"/>
    </source>
</evidence>
<name>A0A2R5EXA1_9BACL</name>
<feature type="non-terminal residue" evidence="2">
    <location>
        <position position="1"/>
    </location>
</feature>
<comment type="caution">
    <text evidence="2">The sequence shown here is derived from an EMBL/GenBank/DDBJ whole genome shotgun (WGS) entry which is preliminary data.</text>
</comment>
<organism evidence="2 3">
    <name type="scientific">Paenibacillus agaridevorans</name>
    <dbReference type="NCBI Taxonomy" id="171404"/>
    <lineage>
        <taxon>Bacteria</taxon>
        <taxon>Bacillati</taxon>
        <taxon>Bacillota</taxon>
        <taxon>Bacilli</taxon>
        <taxon>Bacillales</taxon>
        <taxon>Paenibacillaceae</taxon>
        <taxon>Paenibacillus</taxon>
    </lineage>
</organism>
<gene>
    <name evidence="2" type="ORF">PAT3040_02568</name>
</gene>
<keyword evidence="3" id="KW-1185">Reference proteome</keyword>
<dbReference type="EMBL" id="BDQX01000128">
    <property type="protein sequence ID" value="GBG08001.1"/>
    <property type="molecule type" value="Genomic_DNA"/>
</dbReference>
<evidence type="ECO:0000313" key="3">
    <source>
        <dbReference type="Proteomes" id="UP000245202"/>
    </source>
</evidence>
<proteinExistence type="predicted"/>
<dbReference type="Proteomes" id="UP000245202">
    <property type="component" value="Unassembled WGS sequence"/>
</dbReference>